<dbReference type="InterPro" id="IPR006439">
    <property type="entry name" value="HAD-SF_hydro_IA"/>
</dbReference>
<evidence type="ECO:0000313" key="2">
    <source>
        <dbReference type="EMBL" id="CAJ0809061.1"/>
    </source>
</evidence>
<dbReference type="SFLD" id="SFLDS00003">
    <property type="entry name" value="Haloacid_Dehalogenase"/>
    <property type="match status" value="1"/>
</dbReference>
<dbReference type="InterPro" id="IPR006328">
    <property type="entry name" value="2-HAD"/>
</dbReference>
<dbReference type="InterPro" id="IPR051540">
    <property type="entry name" value="S-2-haloacid_dehalogenase"/>
</dbReference>
<evidence type="ECO:0000313" key="3">
    <source>
        <dbReference type="Proteomes" id="UP001189757"/>
    </source>
</evidence>
<comment type="caution">
    <text evidence="2">The sequence shown here is derived from an EMBL/GenBank/DDBJ whole genome shotgun (WGS) entry which is preliminary data.</text>
</comment>
<sequence>MDTNITSKFSGKTVLTFDVYGTLIDWEAGIYNALSPILTAHGFDLTEDAALELYARHEAELEAGPYLTYREVLAESLRRIGQELKFTPTPTEIDAFSHSVGDWPAFPDSQEALRKLKQKFKLAVITNCDDELFALSNKRLGVEFDYIITAQQARSYKPSLNNFHVAFGRIEEPREQILHVAQSLFHDHVPAKELGLNSIWINRRHNKPGFGATPAAAANADAEFPDMQSFAGAAV</sequence>
<keyword evidence="3" id="KW-1185">Reference proteome</keyword>
<protein>
    <submittedName>
        <fullName evidence="2">Haloacetate dehalogenase H-2</fullName>
        <ecNumber evidence="2">3.8.1.3</ecNumber>
    </submittedName>
</protein>
<proteinExistence type="predicted"/>
<reference evidence="2 3" key="1">
    <citation type="submission" date="2023-07" db="EMBL/GenBank/DDBJ databases">
        <authorList>
            <person name="Peeters C."/>
        </authorList>
    </citation>
    <scope>NUCLEOTIDE SEQUENCE [LARGE SCALE GENOMIC DNA]</scope>
    <source>
        <strain evidence="2 3">LMG 18101</strain>
    </source>
</reference>
<dbReference type="Proteomes" id="UP001189757">
    <property type="component" value="Unassembled WGS sequence"/>
</dbReference>
<dbReference type="NCBIfam" id="TIGR01428">
    <property type="entry name" value="HAD_type_II"/>
    <property type="match status" value="1"/>
</dbReference>
<dbReference type="EC" id="3.8.1.3" evidence="2"/>
<dbReference type="SUPFAM" id="SSF56784">
    <property type="entry name" value="HAD-like"/>
    <property type="match status" value="1"/>
</dbReference>
<dbReference type="InterPro" id="IPR036412">
    <property type="entry name" value="HAD-like_sf"/>
</dbReference>
<dbReference type="InterPro" id="IPR023214">
    <property type="entry name" value="HAD_sf"/>
</dbReference>
<keyword evidence="1 2" id="KW-0378">Hydrolase</keyword>
<dbReference type="PRINTS" id="PR00413">
    <property type="entry name" value="HADHALOGNASE"/>
</dbReference>
<dbReference type="PANTHER" id="PTHR43316">
    <property type="entry name" value="HYDROLASE, HALOACID DELAHOGENASE-RELATED"/>
    <property type="match status" value="1"/>
</dbReference>
<dbReference type="Pfam" id="PF00702">
    <property type="entry name" value="Hydrolase"/>
    <property type="match status" value="1"/>
</dbReference>
<dbReference type="NCBIfam" id="TIGR01493">
    <property type="entry name" value="HAD-SF-IA-v2"/>
    <property type="match status" value="1"/>
</dbReference>
<dbReference type="RefSeq" id="WP_316680004.1">
    <property type="nucleotide sequence ID" value="NZ_CATZLL010000001.1"/>
</dbReference>
<dbReference type="Gene3D" id="3.40.50.1000">
    <property type="entry name" value="HAD superfamily/HAD-like"/>
    <property type="match status" value="1"/>
</dbReference>
<dbReference type="PANTHER" id="PTHR43316:SF9">
    <property type="entry name" value="ACID DEHALOGENASE, PUTATIVE (AFU_ORTHOLOGUE AFUA_6G14460)-RELATED"/>
    <property type="match status" value="1"/>
</dbReference>
<name>A0ABM9JZ38_9RALS</name>
<dbReference type="EMBL" id="CATZLL010000001">
    <property type="protein sequence ID" value="CAJ0809061.1"/>
    <property type="molecule type" value="Genomic_DNA"/>
</dbReference>
<organism evidence="2 3">
    <name type="scientific">Ralstonia flaminis</name>
    <dbReference type="NCBI Taxonomy" id="3058597"/>
    <lineage>
        <taxon>Bacteria</taxon>
        <taxon>Pseudomonadati</taxon>
        <taxon>Pseudomonadota</taxon>
        <taxon>Betaproteobacteria</taxon>
        <taxon>Burkholderiales</taxon>
        <taxon>Burkholderiaceae</taxon>
        <taxon>Ralstonia</taxon>
    </lineage>
</organism>
<dbReference type="CDD" id="cd02588">
    <property type="entry name" value="HAD_L2-DEX"/>
    <property type="match status" value="1"/>
</dbReference>
<dbReference type="SFLD" id="SFLDG01129">
    <property type="entry name" value="C1.5:_HAD__Beta-PGM__Phosphata"/>
    <property type="match status" value="1"/>
</dbReference>
<gene>
    <name evidence="2" type="primary">dehH2</name>
    <name evidence="2" type="ORF">LMG18101_00501</name>
</gene>
<accession>A0ABM9JZ38</accession>
<evidence type="ECO:0000256" key="1">
    <source>
        <dbReference type="ARBA" id="ARBA00022801"/>
    </source>
</evidence>
<dbReference type="Gene3D" id="1.10.150.750">
    <property type="match status" value="1"/>
</dbReference>
<dbReference type="GO" id="GO:0018785">
    <property type="term" value="F:haloacetate dehalogenase activity"/>
    <property type="evidence" value="ECO:0007669"/>
    <property type="project" value="UniProtKB-EC"/>
</dbReference>